<sequence>MTAFDYAVLAILAASVALGAWRGLVSEVLALAAWVLAILAGRALAPDMAPVFADWLKETAWQYAAAFAAIAVAVLVTVALLRFTLSKLLRAIGLGPLDRFLGAVFGVARGVLVVWLCVLIGGLTALPQQAWWRQAWLAPPLETAVLAARPWLPPAVAKRIRYR</sequence>
<dbReference type="InterPro" id="IPR003825">
    <property type="entry name" value="Colicin-V_CvpA"/>
</dbReference>
<evidence type="ECO:0000256" key="3">
    <source>
        <dbReference type="ARBA" id="ARBA00022989"/>
    </source>
</evidence>
<evidence type="ECO:0000256" key="1">
    <source>
        <dbReference type="ARBA" id="ARBA00004141"/>
    </source>
</evidence>
<keyword evidence="2 5" id="KW-0812">Transmembrane</keyword>
<feature type="transmembrane region" description="Helical" evidence="5">
    <location>
        <begin position="6"/>
        <end position="21"/>
    </location>
</feature>
<dbReference type="GO" id="GO:0016020">
    <property type="term" value="C:membrane"/>
    <property type="evidence" value="ECO:0007669"/>
    <property type="project" value="UniProtKB-SubCell"/>
</dbReference>
<evidence type="ECO:0000313" key="7">
    <source>
        <dbReference type="Proteomes" id="UP000662914"/>
    </source>
</evidence>
<name>A0A809S3Z5_9PROT</name>
<dbReference type="Pfam" id="PF02674">
    <property type="entry name" value="Colicin_V"/>
    <property type="match status" value="1"/>
</dbReference>
<evidence type="ECO:0000256" key="5">
    <source>
        <dbReference type="SAM" id="Phobius"/>
    </source>
</evidence>
<keyword evidence="4 5" id="KW-0472">Membrane</keyword>
<dbReference type="Proteomes" id="UP000662914">
    <property type="component" value="Chromosome"/>
</dbReference>
<gene>
    <name evidence="6" type="ORF">DSYM_10600</name>
</gene>
<evidence type="ECO:0000256" key="4">
    <source>
        <dbReference type="ARBA" id="ARBA00023136"/>
    </source>
</evidence>
<feature type="transmembrane region" description="Helical" evidence="5">
    <location>
        <begin position="101"/>
        <end position="126"/>
    </location>
</feature>
<dbReference type="KEGG" id="ddz:DSYM_10600"/>
<accession>A0A809S3Z5</accession>
<dbReference type="EMBL" id="AP021857">
    <property type="protein sequence ID" value="BBO20361.1"/>
    <property type="molecule type" value="Genomic_DNA"/>
</dbReference>
<dbReference type="PANTHER" id="PTHR36926:SF1">
    <property type="entry name" value="COLICIN V PRODUCTION PROTEIN"/>
    <property type="match status" value="1"/>
</dbReference>
<feature type="transmembrane region" description="Helical" evidence="5">
    <location>
        <begin position="60"/>
        <end position="81"/>
    </location>
</feature>
<keyword evidence="3 5" id="KW-1133">Transmembrane helix</keyword>
<evidence type="ECO:0000256" key="2">
    <source>
        <dbReference type="ARBA" id="ARBA00022692"/>
    </source>
</evidence>
<dbReference type="AlphaFoldDB" id="A0A809S3Z5"/>
<reference evidence="6" key="1">
    <citation type="journal article" name="DNA Res.">
        <title>The physiological potential of anammox bacteria as revealed by their core genome structure.</title>
        <authorList>
            <person name="Okubo T."/>
            <person name="Toyoda A."/>
            <person name="Fukuhara K."/>
            <person name="Uchiyama I."/>
            <person name="Harigaya Y."/>
            <person name="Kuroiwa M."/>
            <person name="Suzuki T."/>
            <person name="Murakami Y."/>
            <person name="Suwa Y."/>
            <person name="Takami H."/>
        </authorList>
    </citation>
    <scope>NUCLEOTIDE SEQUENCE</scope>
    <source>
        <strain evidence="6">317325-3</strain>
    </source>
</reference>
<dbReference type="GO" id="GO:0009403">
    <property type="term" value="P:toxin biosynthetic process"/>
    <property type="evidence" value="ECO:0007669"/>
    <property type="project" value="InterPro"/>
</dbReference>
<protein>
    <submittedName>
        <fullName evidence="6">Colicin V production protein</fullName>
    </submittedName>
</protein>
<feature type="transmembrane region" description="Helical" evidence="5">
    <location>
        <begin position="28"/>
        <end position="45"/>
    </location>
</feature>
<proteinExistence type="predicted"/>
<dbReference type="PANTHER" id="PTHR36926">
    <property type="entry name" value="COLICIN V PRODUCTION PROTEIN"/>
    <property type="match status" value="1"/>
</dbReference>
<organism evidence="6 7">
    <name type="scientific">Candidatus Desulfobacillus denitrificans</name>
    <dbReference type="NCBI Taxonomy" id="2608985"/>
    <lineage>
        <taxon>Bacteria</taxon>
        <taxon>Pseudomonadati</taxon>
        <taxon>Pseudomonadota</taxon>
        <taxon>Betaproteobacteria</taxon>
        <taxon>Candidatus Desulfobacillus</taxon>
    </lineage>
</organism>
<comment type="subcellular location">
    <subcellularLocation>
        <location evidence="1">Membrane</location>
        <topology evidence="1">Multi-pass membrane protein</topology>
    </subcellularLocation>
</comment>
<evidence type="ECO:0000313" key="6">
    <source>
        <dbReference type="EMBL" id="BBO20361.1"/>
    </source>
</evidence>
<dbReference type="InterPro" id="IPR052719">
    <property type="entry name" value="CvpA-like"/>
</dbReference>